<dbReference type="InterPro" id="IPR036822">
    <property type="entry name" value="CutC-like_dom_sf"/>
</dbReference>
<dbReference type="Gene3D" id="3.20.20.380">
    <property type="entry name" value="Copper homeostasis (CutC) domain"/>
    <property type="match status" value="1"/>
</dbReference>
<accession>A0A9D2FP50</accession>
<dbReference type="Pfam" id="PF03932">
    <property type="entry name" value="CutC"/>
    <property type="match status" value="1"/>
</dbReference>
<dbReference type="Proteomes" id="UP000824056">
    <property type="component" value="Unassembled WGS sequence"/>
</dbReference>
<comment type="caution">
    <text evidence="3">The sequence shown here is derived from an EMBL/GenBank/DDBJ whole genome shotgun (WGS) entry which is preliminary data.</text>
</comment>
<organism evidence="3 4">
    <name type="scientific">Candidatus Blautia pullicola</name>
    <dbReference type="NCBI Taxonomy" id="2838498"/>
    <lineage>
        <taxon>Bacteria</taxon>
        <taxon>Bacillati</taxon>
        <taxon>Bacillota</taxon>
        <taxon>Clostridia</taxon>
        <taxon>Lachnospirales</taxon>
        <taxon>Lachnospiraceae</taxon>
        <taxon>Blautia</taxon>
    </lineage>
</organism>
<dbReference type="HAMAP" id="MF_00795">
    <property type="entry name" value="CutC"/>
    <property type="match status" value="1"/>
</dbReference>
<dbReference type="FunFam" id="3.20.20.380:FF:000001">
    <property type="entry name" value="Copper homeostasis protein CutC"/>
    <property type="match status" value="1"/>
</dbReference>
<evidence type="ECO:0000313" key="4">
    <source>
        <dbReference type="Proteomes" id="UP000824056"/>
    </source>
</evidence>
<comment type="subcellular location">
    <subcellularLocation>
        <location evidence="2">Cytoplasm</location>
    </subcellularLocation>
</comment>
<proteinExistence type="inferred from homology"/>
<name>A0A9D2FP50_9FIRM</name>
<evidence type="ECO:0000256" key="2">
    <source>
        <dbReference type="HAMAP-Rule" id="MF_00795"/>
    </source>
</evidence>
<keyword evidence="2" id="KW-0963">Cytoplasm</keyword>
<dbReference type="GO" id="GO:0005507">
    <property type="term" value="F:copper ion binding"/>
    <property type="evidence" value="ECO:0007669"/>
    <property type="project" value="TreeGrafter"/>
</dbReference>
<gene>
    <name evidence="2" type="primary">cutC</name>
    <name evidence="3" type="ORF">H9809_00445</name>
</gene>
<protein>
    <recommendedName>
        <fullName evidence="2">PF03932 family protein CutC</fullName>
    </recommendedName>
</protein>
<dbReference type="AlphaFoldDB" id="A0A9D2FP50"/>
<dbReference type="GO" id="GO:0005737">
    <property type="term" value="C:cytoplasm"/>
    <property type="evidence" value="ECO:0007669"/>
    <property type="project" value="UniProtKB-SubCell"/>
</dbReference>
<reference evidence="3" key="1">
    <citation type="journal article" date="2021" name="PeerJ">
        <title>Extensive microbial diversity within the chicken gut microbiome revealed by metagenomics and culture.</title>
        <authorList>
            <person name="Gilroy R."/>
            <person name="Ravi A."/>
            <person name="Getino M."/>
            <person name="Pursley I."/>
            <person name="Horton D.L."/>
            <person name="Alikhan N.F."/>
            <person name="Baker D."/>
            <person name="Gharbi K."/>
            <person name="Hall N."/>
            <person name="Watson M."/>
            <person name="Adriaenssens E.M."/>
            <person name="Foster-Nyarko E."/>
            <person name="Jarju S."/>
            <person name="Secka A."/>
            <person name="Antonio M."/>
            <person name="Oren A."/>
            <person name="Chaudhuri R.R."/>
            <person name="La Ragione R."/>
            <person name="Hildebrand F."/>
            <person name="Pallen M.J."/>
        </authorList>
    </citation>
    <scope>NUCLEOTIDE SEQUENCE</scope>
    <source>
        <strain evidence="3">1068</strain>
    </source>
</reference>
<reference evidence="3" key="2">
    <citation type="submission" date="2021-04" db="EMBL/GenBank/DDBJ databases">
        <authorList>
            <person name="Gilroy R."/>
        </authorList>
    </citation>
    <scope>NUCLEOTIDE SEQUENCE</scope>
    <source>
        <strain evidence="3">1068</strain>
    </source>
</reference>
<dbReference type="InterPro" id="IPR005627">
    <property type="entry name" value="CutC-like"/>
</dbReference>
<evidence type="ECO:0000256" key="1">
    <source>
        <dbReference type="ARBA" id="ARBA00007768"/>
    </source>
</evidence>
<comment type="similarity">
    <text evidence="1 2">Belongs to the CutC family.</text>
</comment>
<dbReference type="SUPFAM" id="SSF110395">
    <property type="entry name" value="CutC-like"/>
    <property type="match status" value="1"/>
</dbReference>
<dbReference type="PANTHER" id="PTHR12598">
    <property type="entry name" value="COPPER HOMEOSTASIS PROTEIN CUTC"/>
    <property type="match status" value="1"/>
</dbReference>
<sequence>MNRFILEACADSAESVEAAQKGGADRIELCGNLIIGGTTPSPCLFQEIRKHTDIRIHVLIRPRFGDFCYTDHEFQIMKEEIKMFRSLGAEGVVFGILKPDGSLNKEQMAELAEEAGDMWMTLHRAFDVCRDPYKALEEAVELGFDTILTSGQKDACREGIPLLQRLKEQSRGRIQLQAGAGVSAEVIEEIYRETGIMAYHMSGKRTLDSSMQFRTENVNMGQPSISEYEIFRTDEEKIRAARSVLDRLSAQG</sequence>
<dbReference type="EMBL" id="DXBG01000014">
    <property type="protein sequence ID" value="HIZ64368.1"/>
    <property type="molecule type" value="Genomic_DNA"/>
</dbReference>
<comment type="caution">
    <text evidence="2">Once thought to be involved in copper homeostasis, experiments in E.coli have shown this is not the case.</text>
</comment>
<evidence type="ECO:0000313" key="3">
    <source>
        <dbReference type="EMBL" id="HIZ64368.1"/>
    </source>
</evidence>
<dbReference type="PANTHER" id="PTHR12598:SF0">
    <property type="entry name" value="COPPER HOMEOSTASIS PROTEIN CUTC HOMOLOG"/>
    <property type="match status" value="1"/>
</dbReference>